<dbReference type="InterPro" id="IPR001578">
    <property type="entry name" value="Peptidase_C12_UCH"/>
</dbReference>
<dbReference type="PRINTS" id="PR00707">
    <property type="entry name" value="UBCTHYDRLASE"/>
</dbReference>
<reference evidence="11 12" key="1">
    <citation type="journal article" date="2007" name="Science">
        <title>The Fusarium graminearum genome reveals a link between localized polymorphism and pathogen specialization.</title>
        <authorList>
            <person name="Cuomo C.A."/>
            <person name="Gueldener U."/>
            <person name="Xu J.-R."/>
            <person name="Trail F."/>
            <person name="Turgeon B.G."/>
            <person name="Di Pietro A."/>
            <person name="Walton J.D."/>
            <person name="Ma L.-J."/>
            <person name="Baker S.E."/>
            <person name="Rep M."/>
            <person name="Adam G."/>
            <person name="Antoniw J."/>
            <person name="Baldwin T."/>
            <person name="Calvo S.E."/>
            <person name="Chang Y.-L."/>
            <person name="DeCaprio D."/>
            <person name="Gale L.R."/>
            <person name="Gnerre S."/>
            <person name="Goswami R.S."/>
            <person name="Hammond-Kosack K."/>
            <person name="Harris L.J."/>
            <person name="Hilburn K."/>
            <person name="Kennell J.C."/>
            <person name="Kroken S."/>
            <person name="Magnuson J.K."/>
            <person name="Mannhaupt G."/>
            <person name="Mauceli E.W."/>
            <person name="Mewes H.-W."/>
            <person name="Mitterbauer R."/>
            <person name="Muehlbauer G."/>
            <person name="Muensterkoetter M."/>
            <person name="Nelson D."/>
            <person name="O'Donnell K."/>
            <person name="Ouellet T."/>
            <person name="Qi W."/>
            <person name="Quesneville H."/>
            <person name="Roncero M.I.G."/>
            <person name="Seong K.-Y."/>
            <person name="Tetko I.V."/>
            <person name="Urban M."/>
            <person name="Waalwijk C."/>
            <person name="Ward T.J."/>
            <person name="Yao J."/>
            <person name="Birren B.W."/>
            <person name="Kistler H.C."/>
        </authorList>
    </citation>
    <scope>NUCLEOTIDE SEQUENCE [LARGE SCALE GENOMIC DNA]</scope>
    <source>
        <strain evidence="12">ATCC MYA-4620 / CBS 123657 / FGSC 9075 / NRRL 31084 / PH-1</strain>
        <strain evidence="11">PH-1 / ATCC MYA-4620 / FGSC 9075 / NRRL 31084</strain>
    </source>
</reference>
<feature type="active site" description="Nucleophile" evidence="6">
    <location>
        <position position="167"/>
    </location>
</feature>
<reference evidence="11" key="5">
    <citation type="submission" date="2017-01" db="UniProtKB">
        <authorList>
            <consortium name="EnsemblFungi"/>
        </authorList>
    </citation>
    <scope>IDENTIFICATION</scope>
    <source>
        <strain evidence="11">PH-1 / ATCC MYA-4620 / FGSC 9075 / NRRL 31084</strain>
    </source>
</reference>
<comment type="similarity">
    <text evidence="6 7">Belongs to the peptidase C12 family.</text>
</comment>
<evidence type="ECO:0000259" key="9">
    <source>
        <dbReference type="PROSITE" id="PS52048"/>
    </source>
</evidence>
<feature type="domain" description="UCH catalytic" evidence="9">
    <location>
        <begin position="88"/>
        <end position="333"/>
    </location>
</feature>
<keyword evidence="5 6" id="KW-0788">Thiol protease</keyword>
<evidence type="ECO:0000256" key="5">
    <source>
        <dbReference type="ARBA" id="ARBA00022807"/>
    </source>
</evidence>
<evidence type="ECO:0000256" key="1">
    <source>
        <dbReference type="ARBA" id="ARBA00000707"/>
    </source>
</evidence>
<keyword evidence="4 6" id="KW-0378">Hydrolase</keyword>
<dbReference type="GO" id="GO:0005737">
    <property type="term" value="C:cytoplasm"/>
    <property type="evidence" value="ECO:0007669"/>
    <property type="project" value="TreeGrafter"/>
</dbReference>
<evidence type="ECO:0000256" key="6">
    <source>
        <dbReference type="PROSITE-ProRule" id="PRU01393"/>
    </source>
</evidence>
<reference evidence="11 12" key="2">
    <citation type="journal article" date="2010" name="Nature">
        <title>Comparative genomics reveals mobile pathogenicity chromosomes in Fusarium.</title>
        <authorList>
            <person name="Ma L.J."/>
            <person name="van der Does H.C."/>
            <person name="Borkovich K.A."/>
            <person name="Coleman J.J."/>
            <person name="Daboussi M.J."/>
            <person name="Di Pietro A."/>
            <person name="Dufresne M."/>
            <person name="Freitag M."/>
            <person name="Grabherr M."/>
            <person name="Henrissat B."/>
            <person name="Houterman P.M."/>
            <person name="Kang S."/>
            <person name="Shim W.B."/>
            <person name="Woloshuk C."/>
            <person name="Xie X."/>
            <person name="Xu J.R."/>
            <person name="Antoniw J."/>
            <person name="Baker S.E."/>
            <person name="Bluhm B.H."/>
            <person name="Breakspear A."/>
            <person name="Brown D.W."/>
            <person name="Butchko R.A."/>
            <person name="Chapman S."/>
            <person name="Coulson R."/>
            <person name="Coutinho P.M."/>
            <person name="Danchin E.G."/>
            <person name="Diener A."/>
            <person name="Gale L.R."/>
            <person name="Gardiner D.M."/>
            <person name="Goff S."/>
            <person name="Hammond-Kosack K.E."/>
            <person name="Hilburn K."/>
            <person name="Hua-Van A."/>
            <person name="Jonkers W."/>
            <person name="Kazan K."/>
            <person name="Kodira C.D."/>
            <person name="Koehrsen M."/>
            <person name="Kumar L."/>
            <person name="Lee Y.H."/>
            <person name="Li L."/>
            <person name="Manners J.M."/>
            <person name="Miranda-Saavedra D."/>
            <person name="Mukherjee M."/>
            <person name="Park G."/>
            <person name="Park J."/>
            <person name="Park S.Y."/>
            <person name="Proctor R.H."/>
            <person name="Regev A."/>
            <person name="Ruiz-Roldan M.C."/>
            <person name="Sain D."/>
            <person name="Sakthikumar S."/>
            <person name="Sykes S."/>
            <person name="Schwartz D.C."/>
            <person name="Turgeon B.G."/>
            <person name="Wapinski I."/>
            <person name="Yoder O."/>
            <person name="Young S."/>
            <person name="Zeng Q."/>
            <person name="Zhou S."/>
            <person name="Galagan J."/>
            <person name="Cuomo C.A."/>
            <person name="Kistler H.C."/>
            <person name="Rep M."/>
        </authorList>
    </citation>
    <scope>GENOME REANNOTATION</scope>
    <source>
        <strain evidence="12">ATCC MYA-4620 / CBS 123657 / FGSC 9075 / NRRL 31084 / PH-1</strain>
        <strain evidence="11">PH-1 / ATCC MYA-4620 / FGSC 9075 / NRRL 31084</strain>
    </source>
</reference>
<reference key="3">
    <citation type="submission" date="2014-02" db="EMBL/GenBank/DDBJ databases">
        <title>A revised Fusarium graminearum genomic reference sequence using whole shotgun re-sequencing.</title>
        <authorList>
            <person name="King R."/>
            <person name="Urban M."/>
            <person name="Hassani-Pak K."/>
            <person name="Hammond-Kosack K."/>
        </authorList>
    </citation>
    <scope>NUCLEOTIDE SEQUENCE</scope>
    <source>
        <strain>PH-1</strain>
    </source>
</reference>
<dbReference type="InterPro" id="IPR038765">
    <property type="entry name" value="Papain-like_cys_pep_sf"/>
</dbReference>
<organism evidence="11">
    <name type="scientific">Gibberella zeae (strain ATCC MYA-4620 / CBS 123657 / FGSC 9075 / NRRL 31084 / PH-1)</name>
    <name type="common">Wheat head blight fungus</name>
    <name type="synonym">Fusarium graminearum</name>
    <dbReference type="NCBI Taxonomy" id="229533"/>
    <lineage>
        <taxon>Eukaryota</taxon>
        <taxon>Fungi</taxon>
        <taxon>Dikarya</taxon>
        <taxon>Ascomycota</taxon>
        <taxon>Pezizomycotina</taxon>
        <taxon>Sordariomycetes</taxon>
        <taxon>Hypocreomycetidae</taxon>
        <taxon>Hypocreales</taxon>
        <taxon>Nectriaceae</taxon>
        <taxon>Fusarium</taxon>
    </lineage>
</organism>
<dbReference type="PROSITE" id="PS52049">
    <property type="entry name" value="ULD"/>
    <property type="match status" value="1"/>
</dbReference>
<dbReference type="Gene3D" id="3.40.532.10">
    <property type="entry name" value="Peptidase C12, ubiquitin carboxyl-terminal hydrolase"/>
    <property type="match status" value="1"/>
</dbReference>
<evidence type="ECO:0000313" key="12">
    <source>
        <dbReference type="Proteomes" id="UP000070720"/>
    </source>
</evidence>
<dbReference type="eggNOG" id="KOG2778">
    <property type="taxonomic scope" value="Eukaryota"/>
</dbReference>
<accession>A0A0E0SJ14</accession>
<gene>
    <name evidence="11" type="primary">FG06362.1</name>
    <name evidence="10" type="ORF">FGRAMPH1_01T20133</name>
</gene>
<evidence type="ECO:0000313" key="10">
    <source>
        <dbReference type="EMBL" id="CEF86427.1"/>
    </source>
</evidence>
<evidence type="ECO:0000256" key="3">
    <source>
        <dbReference type="ARBA" id="ARBA00022786"/>
    </source>
</evidence>
<dbReference type="VEuPathDB" id="FungiDB:FGRAMPH1_01G20133"/>
<evidence type="ECO:0000256" key="8">
    <source>
        <dbReference type="SAM" id="MobiDB-lite"/>
    </source>
</evidence>
<dbReference type="GO" id="GO:0004843">
    <property type="term" value="F:cysteine-type deubiquitinase activity"/>
    <property type="evidence" value="ECO:0007669"/>
    <property type="project" value="UniProtKB-UniRule"/>
</dbReference>
<dbReference type="EC" id="3.4.19.12" evidence="7"/>
<evidence type="ECO:0000256" key="7">
    <source>
        <dbReference type="RuleBase" id="RU361215"/>
    </source>
</evidence>
<feature type="active site" description="Proton donor" evidence="6">
    <location>
        <position position="271"/>
    </location>
</feature>
<keyword evidence="2 6" id="KW-0645">Protease</keyword>
<evidence type="ECO:0000313" key="11">
    <source>
        <dbReference type="EnsemblFungi" id="CEF86427"/>
    </source>
</evidence>
<dbReference type="FunFam" id="3.40.532.10:FF:000010">
    <property type="entry name" value="Ubiquitin carboxyl-terminal hydrolase"/>
    <property type="match status" value="1"/>
</dbReference>
<feature type="site" description="Transition state stabilizer" evidence="6">
    <location>
        <position position="161"/>
    </location>
</feature>
<reference evidence="10 12" key="4">
    <citation type="journal article" date="2015" name="BMC Genomics">
        <title>The completed genome sequence of the pathogenic ascomycete fungus Fusarium graminearum.</title>
        <authorList>
            <person name="King R."/>
            <person name="Urban M."/>
            <person name="Hammond-Kosack M.C."/>
            <person name="Hassani-Pak K."/>
            <person name="Hammond-Kosack K.E."/>
        </authorList>
    </citation>
    <scope>NUCLEOTIDE SEQUENCE [LARGE SCALE GENOMIC DNA]</scope>
    <source>
        <strain evidence="12">ATCC MYA-4620 / CBS 123657 / FGSC 9075 / NRRL 31084 / PH-1</strain>
        <strain evidence="10">PH-1</strain>
    </source>
</reference>
<sequence length="477" mass="53810">MEHGTQADGGIQTDENTPIAPSLRRSNRLASKPPQQIKAIVAMSEPRRNPKRKACEPANEVNQRINSDELLNEALAPLSQEDIEEWEGWIELESEPAFFTIILRDLGVQNVKAQEIFTIDQDSLSHLPQPVYGLIFLFQYLPGMEETNEEQDASDVWFANQTTNNACATVAMLNIVMNAEGIELGDKLQAFKESTKNLSTALRGHQISKNRFIRTIHNSFTRRMDHLNADLFLENESSEAKSSANKRRSAPKGGKRAPPRKKKTDSDYGFHFIAYVPAGGYVWELDGLQYKPYRLDPVPSSSKWTSVAAPQIEARMLQYEESQLSFNLLALCQSPLAAYSRTIARAAASLQFVCTNTNLPEFEMLIRGEKLPLDVDDESQLSEFNITKSDITNAQIPYAIQYKLKRPGFDTQTAYELYQELIIDLKAAMGEFHAEMTAISDDEQRVKGRKKDYGPALHKWMTKLAQKGVLEEVIKTT</sequence>
<dbReference type="Pfam" id="PF01088">
    <property type="entry name" value="Peptidase_C12"/>
    <property type="match status" value="1"/>
</dbReference>
<dbReference type="AlphaFoldDB" id="A0A0E0SJ14"/>
<dbReference type="SUPFAM" id="SSF54001">
    <property type="entry name" value="Cysteine proteinases"/>
    <property type="match status" value="1"/>
</dbReference>
<feature type="site" description="Important for enzyme activity" evidence="6">
    <location>
        <position position="286"/>
    </location>
</feature>
<dbReference type="InParanoid" id="A0A0E0SJ14"/>
<comment type="catalytic activity">
    <reaction evidence="1 6 7">
        <text>Thiol-dependent hydrolysis of ester, thioester, amide, peptide and isopeptide bonds formed by the C-terminal Gly of ubiquitin (a 76-residue protein attached to proteins as an intracellular targeting signal).</text>
        <dbReference type="EC" id="3.4.19.12"/>
    </reaction>
</comment>
<dbReference type="PROSITE" id="PS52048">
    <property type="entry name" value="UCH_DOMAIN"/>
    <property type="match status" value="1"/>
</dbReference>
<proteinExistence type="inferred from homology"/>
<dbReference type="CDD" id="cd09617">
    <property type="entry name" value="Peptidase_C12_UCH37_BAP1"/>
    <property type="match status" value="1"/>
</dbReference>
<dbReference type="PANTHER" id="PTHR10589">
    <property type="entry name" value="UBIQUITIN CARBOXYL-TERMINAL HYDROLASE"/>
    <property type="match status" value="1"/>
</dbReference>
<dbReference type="PANTHER" id="PTHR10589:SF29">
    <property type="entry name" value="UBIQUITIN CARBOXYL-TERMINAL HYDROLASE"/>
    <property type="match status" value="1"/>
</dbReference>
<feature type="compositionally biased region" description="Basic residues" evidence="8">
    <location>
        <begin position="244"/>
        <end position="263"/>
    </location>
</feature>
<name>A0A0E0SJ14_GIBZE</name>
<dbReference type="GO" id="GO:0016579">
    <property type="term" value="P:protein deubiquitination"/>
    <property type="evidence" value="ECO:0007669"/>
    <property type="project" value="TreeGrafter"/>
</dbReference>
<evidence type="ECO:0000256" key="2">
    <source>
        <dbReference type="ARBA" id="ARBA00022670"/>
    </source>
</evidence>
<dbReference type="EnsemblFungi" id="CEF86427">
    <property type="protein sequence ID" value="CEF86427"/>
    <property type="gene ID" value="FGRRES_16639"/>
</dbReference>
<feature type="region of interest" description="Disordered" evidence="8">
    <location>
        <begin position="238"/>
        <end position="264"/>
    </location>
</feature>
<dbReference type="Proteomes" id="UP000070720">
    <property type="component" value="Chromosome 3"/>
</dbReference>
<dbReference type="InterPro" id="IPR036959">
    <property type="entry name" value="Peptidase_C12_UCH_sf"/>
</dbReference>
<dbReference type="STRING" id="229533.A0A0E0SJ14"/>
<keyword evidence="3 6" id="KW-0833">Ubl conjugation pathway</keyword>
<feature type="region of interest" description="Disordered" evidence="8">
    <location>
        <begin position="1"/>
        <end position="35"/>
    </location>
</feature>
<protein>
    <recommendedName>
        <fullName evidence="7">Ubiquitin carboxyl-terminal hydrolase</fullName>
        <ecNumber evidence="7">3.4.19.12</ecNumber>
    </recommendedName>
</protein>
<dbReference type="GO" id="GO:0006511">
    <property type="term" value="P:ubiquitin-dependent protein catabolic process"/>
    <property type="evidence" value="ECO:0007669"/>
    <property type="project" value="UniProtKB-UniRule"/>
</dbReference>
<evidence type="ECO:0000256" key="4">
    <source>
        <dbReference type="ARBA" id="ARBA00022801"/>
    </source>
</evidence>
<keyword evidence="12" id="KW-1185">Reference proteome</keyword>
<dbReference type="EMBL" id="HG970334">
    <property type="protein sequence ID" value="CEF86427.1"/>
    <property type="molecule type" value="Genomic_DNA"/>
</dbReference>